<gene>
    <name evidence="1" type="ORF">ESZ54_07670</name>
</gene>
<reference evidence="1 2" key="1">
    <citation type="submission" date="2019-01" db="EMBL/GenBank/DDBJ databases">
        <title>Vagococcus silagei sp. nov. isolated from brewer's grain.</title>
        <authorList>
            <person name="Guu J.-R."/>
        </authorList>
    </citation>
    <scope>NUCLEOTIDE SEQUENCE [LARGE SCALE GENOMIC DNA]</scope>
    <source>
        <strain evidence="1 2">2B-2</strain>
    </source>
</reference>
<dbReference type="Proteomes" id="UP000310506">
    <property type="component" value="Unassembled WGS sequence"/>
</dbReference>
<dbReference type="EMBL" id="SDGV01000017">
    <property type="protein sequence ID" value="THB60839.1"/>
    <property type="molecule type" value="Genomic_DNA"/>
</dbReference>
<organism evidence="1 2">
    <name type="scientific">Vagococcus silagei</name>
    <dbReference type="NCBI Taxonomy" id="2508885"/>
    <lineage>
        <taxon>Bacteria</taxon>
        <taxon>Bacillati</taxon>
        <taxon>Bacillota</taxon>
        <taxon>Bacilli</taxon>
        <taxon>Lactobacillales</taxon>
        <taxon>Enterococcaceae</taxon>
        <taxon>Vagococcus</taxon>
    </lineage>
</organism>
<evidence type="ECO:0000313" key="1">
    <source>
        <dbReference type="EMBL" id="THB60839.1"/>
    </source>
</evidence>
<sequence length="59" mass="7006">MQEENRIQFDWQGQQFEGFIEKEYDHSVLVNVSNPNAELQDKYLGRIVISKKSYQSIIN</sequence>
<proteinExistence type="predicted"/>
<keyword evidence="2" id="KW-1185">Reference proteome</keyword>
<evidence type="ECO:0000313" key="2">
    <source>
        <dbReference type="Proteomes" id="UP000310506"/>
    </source>
</evidence>
<protein>
    <submittedName>
        <fullName evidence="1">DUF2187 domain-containing protein</fullName>
    </submittedName>
</protein>
<dbReference type="RefSeq" id="WP_136137086.1">
    <property type="nucleotide sequence ID" value="NZ_SDGV01000017.1"/>
</dbReference>
<name>A0A4V3TUZ0_9ENTE</name>
<comment type="caution">
    <text evidence="1">The sequence shown here is derived from an EMBL/GenBank/DDBJ whole genome shotgun (WGS) entry which is preliminary data.</text>
</comment>
<dbReference type="OrthoDB" id="2326589at2"/>
<dbReference type="AlphaFoldDB" id="A0A4V3TUZ0"/>
<accession>A0A4V3TUZ0</accession>